<proteinExistence type="inferred from homology"/>
<dbReference type="VEuPathDB" id="TrichDB:TVAGG3_0998960"/>
<reference evidence="8" key="1">
    <citation type="submission" date="2006-10" db="EMBL/GenBank/DDBJ databases">
        <authorList>
            <person name="Amadeo P."/>
            <person name="Zhao Q."/>
            <person name="Wortman J."/>
            <person name="Fraser-Liggett C."/>
            <person name="Carlton J."/>
        </authorList>
    </citation>
    <scope>NUCLEOTIDE SEQUENCE</scope>
    <source>
        <strain evidence="8">G3</strain>
    </source>
</reference>
<dbReference type="Proteomes" id="UP000001542">
    <property type="component" value="Unassembled WGS sequence"/>
</dbReference>
<dbReference type="KEGG" id="tva:5467077"/>
<accession>A2DDN9</accession>
<evidence type="ECO:0000256" key="5">
    <source>
        <dbReference type="ARBA" id="ARBA00023273"/>
    </source>
</evidence>
<evidence type="ECO:0000256" key="2">
    <source>
        <dbReference type="ARBA" id="ARBA00004245"/>
    </source>
</evidence>
<dbReference type="OrthoDB" id="446290at2759"/>
<evidence type="ECO:0000313" key="9">
    <source>
        <dbReference type="Proteomes" id="UP000001542"/>
    </source>
</evidence>
<dbReference type="Pfam" id="PF14886">
    <property type="entry name" value="FAM183"/>
    <property type="match status" value="1"/>
</dbReference>
<keyword evidence="9" id="KW-1185">Reference proteome</keyword>
<dbReference type="VEuPathDB" id="TrichDB:TVAG_198540"/>
<sequence length="155" mass="17839">MTKKEAKEARPPREVNPFVADAILKETVKMEERNAKEYTTFQPSLNSLQEPTPDKPLVNSFCSSKHDDDFTAEDTAMLSTLRMDRTIQDPRQKYKFPITTSQEIGWDAYEYYSKSIFNHKHSSTDVTRNPTNRDPLKAIGPEADAQREARLKAKK</sequence>
<organism evidence="8 9">
    <name type="scientific">Trichomonas vaginalis (strain ATCC PRA-98 / G3)</name>
    <dbReference type="NCBI Taxonomy" id="412133"/>
    <lineage>
        <taxon>Eukaryota</taxon>
        <taxon>Metamonada</taxon>
        <taxon>Parabasalia</taxon>
        <taxon>Trichomonadida</taxon>
        <taxon>Trichomonadidae</taxon>
        <taxon>Trichomonas</taxon>
    </lineage>
</organism>
<evidence type="ECO:0000256" key="3">
    <source>
        <dbReference type="ARBA" id="ARBA00022490"/>
    </source>
</evidence>
<dbReference type="EMBL" id="DS113190">
    <property type="protein sequence ID" value="EAY21415.1"/>
    <property type="molecule type" value="Genomic_DNA"/>
</dbReference>
<dbReference type="InParanoid" id="A2DDN9"/>
<protein>
    <submittedName>
        <fullName evidence="8">Uncharacterized protein</fullName>
    </submittedName>
</protein>
<keyword evidence="4" id="KW-0206">Cytoskeleton</keyword>
<name>A2DDN9_TRIV3</name>
<gene>
    <name evidence="8" type="ORF">TVAG_198540</name>
</gene>
<evidence type="ECO:0000256" key="1">
    <source>
        <dbReference type="ARBA" id="ARBA00004138"/>
    </source>
</evidence>
<dbReference type="RefSeq" id="XP_001582401.1">
    <property type="nucleotide sequence ID" value="XM_001582351.1"/>
</dbReference>
<evidence type="ECO:0000313" key="8">
    <source>
        <dbReference type="EMBL" id="EAY21415.1"/>
    </source>
</evidence>
<dbReference type="SMR" id="A2DDN9"/>
<keyword evidence="3" id="KW-0963">Cytoplasm</keyword>
<evidence type="ECO:0000256" key="6">
    <source>
        <dbReference type="ARBA" id="ARBA00034777"/>
    </source>
</evidence>
<reference evidence="8" key="2">
    <citation type="journal article" date="2007" name="Science">
        <title>Draft genome sequence of the sexually transmitted pathogen Trichomonas vaginalis.</title>
        <authorList>
            <person name="Carlton J.M."/>
            <person name="Hirt R.P."/>
            <person name="Silva J.C."/>
            <person name="Delcher A.L."/>
            <person name="Schatz M."/>
            <person name="Zhao Q."/>
            <person name="Wortman J.R."/>
            <person name="Bidwell S.L."/>
            <person name="Alsmark U.C.M."/>
            <person name="Besteiro S."/>
            <person name="Sicheritz-Ponten T."/>
            <person name="Noel C.J."/>
            <person name="Dacks J.B."/>
            <person name="Foster P.G."/>
            <person name="Simillion C."/>
            <person name="Van de Peer Y."/>
            <person name="Miranda-Saavedra D."/>
            <person name="Barton G.J."/>
            <person name="Westrop G.D."/>
            <person name="Mueller S."/>
            <person name="Dessi D."/>
            <person name="Fiori P.L."/>
            <person name="Ren Q."/>
            <person name="Paulsen I."/>
            <person name="Zhang H."/>
            <person name="Bastida-Corcuera F.D."/>
            <person name="Simoes-Barbosa A."/>
            <person name="Brown M.T."/>
            <person name="Hayes R.D."/>
            <person name="Mukherjee M."/>
            <person name="Okumura C.Y."/>
            <person name="Schneider R."/>
            <person name="Smith A.J."/>
            <person name="Vanacova S."/>
            <person name="Villalvazo M."/>
            <person name="Haas B.J."/>
            <person name="Pertea M."/>
            <person name="Feldblyum T.V."/>
            <person name="Utterback T.R."/>
            <person name="Shu C.L."/>
            <person name="Osoegawa K."/>
            <person name="de Jong P.J."/>
            <person name="Hrdy I."/>
            <person name="Horvathova L."/>
            <person name="Zubacova Z."/>
            <person name="Dolezal P."/>
            <person name="Malik S.B."/>
            <person name="Logsdon J.M. Jr."/>
            <person name="Henze K."/>
            <person name="Gupta A."/>
            <person name="Wang C.C."/>
            <person name="Dunne R.L."/>
            <person name="Upcroft J.A."/>
            <person name="Upcroft P."/>
            <person name="White O."/>
            <person name="Salzberg S.L."/>
            <person name="Tang P."/>
            <person name="Chiu C.-H."/>
            <person name="Lee Y.-S."/>
            <person name="Embley T.M."/>
            <person name="Coombs G.H."/>
            <person name="Mottram J.C."/>
            <person name="Tachezy J."/>
            <person name="Fraser-Liggett C.M."/>
            <person name="Johnson P.J."/>
        </authorList>
    </citation>
    <scope>NUCLEOTIDE SEQUENCE [LARGE SCALE GENOMIC DNA]</scope>
    <source>
        <strain evidence="8">G3</strain>
    </source>
</reference>
<dbReference type="PANTHER" id="PTHR33865:SF3">
    <property type="entry name" value="PROTEIN FAM183B"/>
    <property type="match status" value="1"/>
</dbReference>
<feature type="compositionally biased region" description="Basic and acidic residues" evidence="7">
    <location>
        <begin position="144"/>
        <end position="155"/>
    </location>
</feature>
<keyword evidence="5" id="KW-0966">Cell projection</keyword>
<comment type="subcellular location">
    <subcellularLocation>
        <location evidence="1">Cell projection</location>
        <location evidence="1">Cilium</location>
    </subcellularLocation>
    <subcellularLocation>
        <location evidence="2">Cytoplasm</location>
        <location evidence="2">Cytoskeleton</location>
    </subcellularLocation>
</comment>
<comment type="similarity">
    <text evidence="6">Belongs to the CFAP144 family.</text>
</comment>
<dbReference type="GO" id="GO:0097546">
    <property type="term" value="C:ciliary base"/>
    <property type="evidence" value="ECO:0000318"/>
    <property type="project" value="GO_Central"/>
</dbReference>
<dbReference type="GO" id="GO:0005856">
    <property type="term" value="C:cytoskeleton"/>
    <property type="evidence" value="ECO:0007669"/>
    <property type="project" value="UniProtKB-SubCell"/>
</dbReference>
<dbReference type="PANTHER" id="PTHR33865">
    <property type="entry name" value="PROTEIN FAM183B"/>
    <property type="match status" value="1"/>
</dbReference>
<dbReference type="InterPro" id="IPR029214">
    <property type="entry name" value="CFAP144"/>
</dbReference>
<feature type="region of interest" description="Disordered" evidence="7">
    <location>
        <begin position="120"/>
        <end position="155"/>
    </location>
</feature>
<evidence type="ECO:0000256" key="7">
    <source>
        <dbReference type="SAM" id="MobiDB-lite"/>
    </source>
</evidence>
<dbReference type="AlphaFoldDB" id="A2DDN9"/>
<evidence type="ECO:0000256" key="4">
    <source>
        <dbReference type="ARBA" id="ARBA00023212"/>
    </source>
</evidence>